<name>A0A2K9NPR2_BACTC</name>
<evidence type="ECO:0000256" key="8">
    <source>
        <dbReference type="RuleBase" id="RU366009"/>
    </source>
</evidence>
<evidence type="ECO:0000256" key="5">
    <source>
        <dbReference type="ARBA" id="ARBA00022801"/>
    </source>
</evidence>
<evidence type="ECO:0000256" key="1">
    <source>
        <dbReference type="ARBA" id="ARBA00004984"/>
    </source>
</evidence>
<evidence type="ECO:0000256" key="6">
    <source>
        <dbReference type="ARBA" id="ARBA00022833"/>
    </source>
</evidence>
<dbReference type="Proteomes" id="UP000235584">
    <property type="component" value="Chromosome"/>
</dbReference>
<gene>
    <name evidence="9" type="primary">guaD</name>
    <name evidence="9" type="ORF">C0V70_05080</name>
</gene>
<evidence type="ECO:0000313" key="10">
    <source>
        <dbReference type="Proteomes" id="UP000235584"/>
    </source>
</evidence>
<dbReference type="InterPro" id="IPR032466">
    <property type="entry name" value="Metal_Hydrolase"/>
</dbReference>
<dbReference type="GO" id="GO:0006147">
    <property type="term" value="P:guanine catabolic process"/>
    <property type="evidence" value="ECO:0007669"/>
    <property type="project" value="UniProtKB-UniRule"/>
</dbReference>
<dbReference type="NCBIfam" id="NF006679">
    <property type="entry name" value="PRK09228.1"/>
    <property type="match status" value="1"/>
</dbReference>
<dbReference type="FunFam" id="3.20.20.140:FF:000022">
    <property type="entry name" value="Guanine deaminase"/>
    <property type="match status" value="1"/>
</dbReference>
<dbReference type="Gene3D" id="2.30.40.10">
    <property type="entry name" value="Urease, subunit C, domain 1"/>
    <property type="match status" value="1"/>
</dbReference>
<dbReference type="AlphaFoldDB" id="A0A2K9NPR2"/>
<keyword evidence="10" id="KW-1185">Reference proteome</keyword>
<dbReference type="PANTHER" id="PTHR11271">
    <property type="entry name" value="GUANINE DEAMINASE"/>
    <property type="match status" value="1"/>
</dbReference>
<reference evidence="9 10" key="1">
    <citation type="submission" date="2018-01" db="EMBL/GenBank/DDBJ databases">
        <title>Complete genome sequence of Bacteriovorax stolpii DSM12778.</title>
        <authorList>
            <person name="Tang B."/>
            <person name="Chang J."/>
        </authorList>
    </citation>
    <scope>NUCLEOTIDE SEQUENCE [LARGE SCALE GENOMIC DNA]</scope>
    <source>
        <strain evidence="9 10">DSM 12778</strain>
    </source>
</reference>
<dbReference type="GO" id="GO:0008892">
    <property type="term" value="F:guanine deaminase activity"/>
    <property type="evidence" value="ECO:0007669"/>
    <property type="project" value="UniProtKB-UniRule"/>
</dbReference>
<sequence>MNTKILRGPAVTFKADPFLVGDEAALHYESDALIIIENGKIKSFGSYDSLKNSIPAGVEVKVYKDSLIVPGFIDTHIHYPQTQIIGAFGKQLIDWLNNYTFIAEQQFANFEHAKNVAKVFVQESFRAGTTTSAVYGTVHPHSVDAIFEEASKFNMRMIAGKVLMNRNAPPELLDTAQSSYDDSKALIKKWHGKGRLSYAITPRFAPTSTPEQLELAGALWKEHPGVYMQTHISENKGEIEWVKELYPERKGYLDVYDHYGLVGARSIFGHAIHLTDSEWERMHETGSAVSHCPTSNEFLGSGLFPFPKAKDKKRPVRVGLATDIGAGTSFSQLQSMNESYKIAQLEGYSLSSVMAFYLATRGAAESLYLEDKIGSIEAGMEADLLVLDLKATPLIDFRMSFCKDINEVLFILMTLGDDRATKSVYIAGEKVYGK</sequence>
<dbReference type="KEGG" id="bsto:C0V70_05080"/>
<keyword evidence="6 8" id="KW-0862">Zinc</keyword>
<dbReference type="GO" id="GO:0008270">
    <property type="term" value="F:zinc ion binding"/>
    <property type="evidence" value="ECO:0007669"/>
    <property type="project" value="UniProtKB-UniRule"/>
</dbReference>
<dbReference type="NCBIfam" id="TIGR02967">
    <property type="entry name" value="guan_deamin"/>
    <property type="match status" value="1"/>
</dbReference>
<evidence type="ECO:0000256" key="7">
    <source>
        <dbReference type="NCBIfam" id="TIGR02967"/>
    </source>
</evidence>
<dbReference type="EC" id="3.5.4.3" evidence="3 7"/>
<protein>
    <recommendedName>
        <fullName evidence="3 7">Guanine deaminase</fullName>
        <shortName evidence="8">Guanase</shortName>
        <ecNumber evidence="3 7">3.5.4.3</ecNumber>
    </recommendedName>
    <alternativeName>
        <fullName evidence="8">Guanine aminohydrolase</fullName>
    </alternativeName>
</protein>
<dbReference type="InterPro" id="IPR006680">
    <property type="entry name" value="Amidohydro-rel"/>
</dbReference>
<evidence type="ECO:0000256" key="2">
    <source>
        <dbReference type="ARBA" id="ARBA00006745"/>
    </source>
</evidence>
<evidence type="ECO:0000313" key="9">
    <source>
        <dbReference type="EMBL" id="AUN97493.1"/>
    </source>
</evidence>
<dbReference type="GO" id="GO:0005829">
    <property type="term" value="C:cytosol"/>
    <property type="evidence" value="ECO:0007669"/>
    <property type="project" value="TreeGrafter"/>
</dbReference>
<dbReference type="SUPFAM" id="SSF51338">
    <property type="entry name" value="Composite domain of metallo-dependent hydrolases"/>
    <property type="match status" value="1"/>
</dbReference>
<dbReference type="Pfam" id="PF01979">
    <property type="entry name" value="Amidohydro_1"/>
    <property type="match status" value="1"/>
</dbReference>
<dbReference type="SUPFAM" id="SSF51556">
    <property type="entry name" value="Metallo-dependent hydrolases"/>
    <property type="match status" value="1"/>
</dbReference>
<keyword evidence="4 8" id="KW-0479">Metal-binding</keyword>
<dbReference type="RefSeq" id="WP_102242788.1">
    <property type="nucleotide sequence ID" value="NZ_CP025704.1"/>
</dbReference>
<comment type="similarity">
    <text evidence="2 8">Belongs to the metallo-dependent hydrolases superfamily. ATZ/TRZ family.</text>
</comment>
<comment type="function">
    <text evidence="8">Catalyzes the hydrolytic deamination of guanine, producing xanthine and ammonia.</text>
</comment>
<dbReference type="Gene3D" id="3.20.20.140">
    <property type="entry name" value="Metal-dependent hydrolases"/>
    <property type="match status" value="1"/>
</dbReference>
<evidence type="ECO:0000256" key="4">
    <source>
        <dbReference type="ARBA" id="ARBA00022723"/>
    </source>
</evidence>
<dbReference type="CDD" id="cd01303">
    <property type="entry name" value="GDEase"/>
    <property type="match status" value="1"/>
</dbReference>
<dbReference type="PANTHER" id="PTHR11271:SF6">
    <property type="entry name" value="GUANINE DEAMINASE"/>
    <property type="match status" value="1"/>
</dbReference>
<proteinExistence type="inferred from homology"/>
<comment type="cofactor">
    <cofactor evidence="8">
        <name>Zn(2+)</name>
        <dbReference type="ChEBI" id="CHEBI:29105"/>
    </cofactor>
    <text evidence="8">Binds 1 zinc ion per subunit.</text>
</comment>
<accession>A0A2K9NPR2</accession>
<dbReference type="InterPro" id="IPR051607">
    <property type="entry name" value="Metallo-dep_hydrolases"/>
</dbReference>
<dbReference type="EMBL" id="CP025704">
    <property type="protein sequence ID" value="AUN97493.1"/>
    <property type="molecule type" value="Genomic_DNA"/>
</dbReference>
<dbReference type="UniPathway" id="UPA00603">
    <property type="reaction ID" value="UER00660"/>
</dbReference>
<dbReference type="InterPro" id="IPR014311">
    <property type="entry name" value="Guanine_deaminase"/>
</dbReference>
<evidence type="ECO:0000256" key="3">
    <source>
        <dbReference type="ARBA" id="ARBA00012781"/>
    </source>
</evidence>
<comment type="catalytic activity">
    <reaction evidence="8">
        <text>guanine + H2O + H(+) = xanthine + NH4(+)</text>
        <dbReference type="Rhea" id="RHEA:14665"/>
        <dbReference type="ChEBI" id="CHEBI:15377"/>
        <dbReference type="ChEBI" id="CHEBI:15378"/>
        <dbReference type="ChEBI" id="CHEBI:16235"/>
        <dbReference type="ChEBI" id="CHEBI:17712"/>
        <dbReference type="ChEBI" id="CHEBI:28938"/>
        <dbReference type="EC" id="3.5.4.3"/>
    </reaction>
</comment>
<comment type="pathway">
    <text evidence="1 8">Purine metabolism; guanine degradation; xanthine from guanine: step 1/1.</text>
</comment>
<dbReference type="OrthoDB" id="9807210at2"/>
<organism evidence="9 10">
    <name type="scientific">Bacteriovorax stolpii</name>
    <name type="common">Bdellovibrio stolpii</name>
    <dbReference type="NCBI Taxonomy" id="960"/>
    <lineage>
        <taxon>Bacteria</taxon>
        <taxon>Pseudomonadati</taxon>
        <taxon>Bdellovibrionota</taxon>
        <taxon>Bacteriovoracia</taxon>
        <taxon>Bacteriovoracales</taxon>
        <taxon>Bacteriovoracaceae</taxon>
        <taxon>Bacteriovorax</taxon>
    </lineage>
</organism>
<dbReference type="InterPro" id="IPR011059">
    <property type="entry name" value="Metal-dep_hydrolase_composite"/>
</dbReference>
<keyword evidence="5 8" id="KW-0378">Hydrolase</keyword>